<dbReference type="InterPro" id="IPR054572">
    <property type="entry name" value="TBP-TOTE"/>
</dbReference>
<evidence type="ECO:0000259" key="2">
    <source>
        <dbReference type="Pfam" id="PF22721"/>
    </source>
</evidence>
<accession>A0ABX0VN37</accession>
<dbReference type="Proteomes" id="UP000697927">
    <property type="component" value="Unassembled WGS sequence"/>
</dbReference>
<evidence type="ECO:0000313" key="3">
    <source>
        <dbReference type="EMBL" id="NIY47755.1"/>
    </source>
</evidence>
<protein>
    <recommendedName>
        <fullName evidence="2">TATA-binding-like protein domain-containing protein</fullName>
    </recommendedName>
</protein>
<dbReference type="InterPro" id="IPR027417">
    <property type="entry name" value="P-loop_NTPase"/>
</dbReference>
<feature type="domain" description="TATA-binding-like protein" evidence="2">
    <location>
        <begin position="569"/>
        <end position="643"/>
    </location>
</feature>
<gene>
    <name evidence="3" type="ORF">E2L00_09480</name>
</gene>
<keyword evidence="4" id="KW-1185">Reference proteome</keyword>
<feature type="coiled-coil region" evidence="1">
    <location>
        <begin position="407"/>
        <end position="444"/>
    </location>
</feature>
<sequence length="735" mass="83568">MDFPGYICTNSLSISLNIEQSKALTAINEWFCDSACPVFALTGAYSTGKSKVLQALLKQMPKTITTRRYLAPNARTARLHVTGQIEEVTSIYSWLYSQHPQDIKEDKPWYPINCQDHEVFNAPQESLLVIFDAHLLGNDFFASDTALYGSGYILSDFLLLLKGKMQDAQPQSLPKILLLGDPYQLRRGAKEKSLLEGLIFQQQQIPFLTVELNSQDRDLESRNEQLDFQRELVGQLATQKFIQLPICQQLALRTITKGEQTAQIAEDLISPGCECIYLCATNERAQAVNFGIRSRYLQARVPGHLVEGDRIEIYNKTYSFEHDGDALNEHIPLHAGQFVRVTQAARGFFSKSIELKGRDKPTTVEFAHVTLKSIDTCVTILYLPEFLTSLKPELDTEKLLALRIWAREEADEQLRDWKSSLEGMDKKSSEYKAAREEYQKKHSQLILNSKFTYAARLRYAWALTVHRAQSHPPFNRVILDASAAHDTDNPATDSYFRWLYTATTRTMHTLDILNYPTLNPLSKTEWHLSSLRTVPLVVKQRFHFAKNRIPTESELNLVLPTGFNPETPALFALLLTISDALHHSAWRISSIHQHPYKERYFLNNECVEATLDFDYNGKFEVTIGKCQGLSGNAQLEQELRQLLNTPVVWLDDNIRIAMHFIDTLIAKKGWRIIDIDEKPYKVFAIAEHSTGKLKLDINIPSASSISRKGVISSIHLVQADSKAVSTQFKVDFING</sequence>
<dbReference type="RefSeq" id="WP_167610300.1">
    <property type="nucleotide sequence ID" value="NZ_SOYS01000003.1"/>
</dbReference>
<dbReference type="SUPFAM" id="SSF52540">
    <property type="entry name" value="P-loop containing nucleoside triphosphate hydrolases"/>
    <property type="match status" value="1"/>
</dbReference>
<dbReference type="Gene3D" id="3.40.50.300">
    <property type="entry name" value="P-loop containing nucleotide triphosphate hydrolases"/>
    <property type="match status" value="1"/>
</dbReference>
<name>A0ABX0VN37_9ENTR</name>
<evidence type="ECO:0000256" key="1">
    <source>
        <dbReference type="SAM" id="Coils"/>
    </source>
</evidence>
<comment type="caution">
    <text evidence="3">The sequence shown here is derived from an EMBL/GenBank/DDBJ whole genome shotgun (WGS) entry which is preliminary data.</text>
</comment>
<organism evidence="3 4">
    <name type="scientific">Cedecea colo</name>
    <dbReference type="NCBI Taxonomy" id="2552946"/>
    <lineage>
        <taxon>Bacteria</taxon>
        <taxon>Pseudomonadati</taxon>
        <taxon>Pseudomonadota</taxon>
        <taxon>Gammaproteobacteria</taxon>
        <taxon>Enterobacterales</taxon>
        <taxon>Enterobacteriaceae</taxon>
        <taxon>Cedecea</taxon>
    </lineage>
</organism>
<keyword evidence="1" id="KW-0175">Coiled coil</keyword>
<proteinExistence type="predicted"/>
<evidence type="ECO:0000313" key="4">
    <source>
        <dbReference type="Proteomes" id="UP000697927"/>
    </source>
</evidence>
<reference evidence="3 4" key="1">
    <citation type="journal article" date="2020" name="Microorganisms">
        <title>Polyphasic Characterisation of Cedecea colo sp. nov., a New Enteric Bacterium Isolated from the Koala Hindgut.</title>
        <authorList>
            <person name="Boath J.M."/>
            <person name="Dakhal S."/>
            <person name="Van T.T.H."/>
            <person name="Moore R.J."/>
            <person name="Dekiwadia C."/>
            <person name="Macreadie I.G."/>
        </authorList>
    </citation>
    <scope>NUCLEOTIDE SEQUENCE [LARGE SCALE GENOMIC DNA]</scope>
    <source>
        <strain evidence="3 4">ZA</strain>
    </source>
</reference>
<dbReference type="EMBL" id="SOYS01000003">
    <property type="protein sequence ID" value="NIY47755.1"/>
    <property type="molecule type" value="Genomic_DNA"/>
</dbReference>
<dbReference type="Pfam" id="PF22721">
    <property type="entry name" value="TBP-TOTE"/>
    <property type="match status" value="1"/>
</dbReference>